<dbReference type="InterPro" id="IPR046237">
    <property type="entry name" value="DUF6270"/>
</dbReference>
<protein>
    <submittedName>
        <fullName evidence="1">Uncharacterized protein</fullName>
    </submittedName>
</protein>
<sequence>MGDEVNVVRIGIFGSCVSRDLFEDPSLRPSLAQYTSRSSMISVVAEPVAIDPEAIRLDSAFQRRCVIEDFGKTFFDQLRDAEVDWLIVDLIDERFEVVRTDGSCVTRSSAYVGAGLDETVGAERERVRRLTDEADALLAESVRTFAERVTAVVPPERVIVHRAGWLTRYRDGDAISDFPEDRAAFAERHNDALDRAYDHLEAHLGGAATIALDRNRFTADAGHRWDLEPYHYEPAYNAEAIDRLRSLTKA</sequence>
<accession>A0A6J4S584</accession>
<dbReference type="Pfam" id="PF19786">
    <property type="entry name" value="DUF6270"/>
    <property type="match status" value="1"/>
</dbReference>
<name>A0A6J4S584_9ACTN</name>
<gene>
    <name evidence="1" type="ORF">AVDCRST_MAG30-960</name>
</gene>
<evidence type="ECO:0000313" key="1">
    <source>
        <dbReference type="EMBL" id="CAA9483875.1"/>
    </source>
</evidence>
<proteinExistence type="predicted"/>
<dbReference type="EMBL" id="CADCVS010000160">
    <property type="protein sequence ID" value="CAA9483875.1"/>
    <property type="molecule type" value="Genomic_DNA"/>
</dbReference>
<dbReference type="AlphaFoldDB" id="A0A6J4S584"/>
<reference evidence="1" key="1">
    <citation type="submission" date="2020-02" db="EMBL/GenBank/DDBJ databases">
        <authorList>
            <person name="Meier V. D."/>
        </authorList>
    </citation>
    <scope>NUCLEOTIDE SEQUENCE</scope>
    <source>
        <strain evidence="1">AVDCRST_MAG30</strain>
    </source>
</reference>
<organism evidence="1">
    <name type="scientific">uncultured Solirubrobacteraceae bacterium</name>
    <dbReference type="NCBI Taxonomy" id="1162706"/>
    <lineage>
        <taxon>Bacteria</taxon>
        <taxon>Bacillati</taxon>
        <taxon>Actinomycetota</taxon>
        <taxon>Thermoleophilia</taxon>
        <taxon>Solirubrobacterales</taxon>
        <taxon>Solirubrobacteraceae</taxon>
        <taxon>environmental samples</taxon>
    </lineage>
</organism>